<dbReference type="EMBL" id="JAKNHJ010000002">
    <property type="protein sequence ID" value="MCG4617185.1"/>
    <property type="molecule type" value="Genomic_DNA"/>
</dbReference>
<dbReference type="InterPro" id="IPR002575">
    <property type="entry name" value="Aminoglycoside_PTrfase"/>
</dbReference>
<comment type="caution">
    <text evidence="2">The sequence shown here is derived from an EMBL/GenBank/DDBJ whole genome shotgun (WGS) entry which is preliminary data.</text>
</comment>
<dbReference type="Gene3D" id="3.90.1200.10">
    <property type="match status" value="1"/>
</dbReference>
<dbReference type="SUPFAM" id="SSF56112">
    <property type="entry name" value="Protein kinase-like (PK-like)"/>
    <property type="match status" value="1"/>
</dbReference>
<dbReference type="PANTHER" id="PTHR21064:SF5">
    <property type="entry name" value="SLR1880 PROTEIN"/>
    <property type="match status" value="1"/>
</dbReference>
<accession>A0AAJ1EX84</accession>
<evidence type="ECO:0000313" key="3">
    <source>
        <dbReference type="Proteomes" id="UP001200537"/>
    </source>
</evidence>
<dbReference type="Proteomes" id="UP001200537">
    <property type="component" value="Unassembled WGS sequence"/>
</dbReference>
<feature type="domain" description="Aminoglycoside phosphotransferase" evidence="1">
    <location>
        <begin position="133"/>
        <end position="265"/>
    </location>
</feature>
<dbReference type="PANTHER" id="PTHR21064">
    <property type="entry name" value="AMINOGLYCOSIDE PHOSPHOTRANSFERASE DOMAIN-CONTAINING PROTEIN-RELATED"/>
    <property type="match status" value="1"/>
</dbReference>
<evidence type="ECO:0000259" key="1">
    <source>
        <dbReference type="Pfam" id="PF01636"/>
    </source>
</evidence>
<sequence length="372" mass="42312">MMQDLQVAQVRRAVENFRVKGDFLTATPYGSGHINETLLAKCRLEDGSELPLTLQRINTDIFTNPVQLMENVAAVTEFLRERIQQEGGNPDRETLRIIRTFDGYPCYHDPDGNWWRMYSYIDNAFTLDLIEDPQDFYQSGLAFGSFQRRLADFPADSLHEVIPRFHDTVDRFAQFEQAIALDPLGRANQVGEDIDFYRRYEHLAHAFADLQKAGKLPLRVTHNDTKLNNVLIDADTGKAIAVIDLDTVMPGLAINDFGDSIRFGASTGAEDETDLTRVSCSMELFTAFTKGFLEGVQGRLTDLEIELLPLGAQVMTYECGMRFLTDYLLGDKYFKIHRPEHNLDRSRTQAKLVRDMESKFSMMQQIVAENAA</sequence>
<dbReference type="RefSeq" id="WP_024059402.1">
    <property type="nucleotide sequence ID" value="NZ_JAGZVZ010000004.1"/>
</dbReference>
<proteinExistence type="predicted"/>
<protein>
    <submittedName>
        <fullName evidence="2">Aminoglycoside phosphotransferase family protein</fullName>
    </submittedName>
</protein>
<dbReference type="Pfam" id="PF01636">
    <property type="entry name" value="APH"/>
    <property type="match status" value="1"/>
</dbReference>
<evidence type="ECO:0000313" key="2">
    <source>
        <dbReference type="EMBL" id="MCG4617185.1"/>
    </source>
</evidence>
<name>A0AAJ1EX84_9ACTO</name>
<dbReference type="AlphaFoldDB" id="A0AAJ1EX84"/>
<organism evidence="2 3">
    <name type="scientific">Varibaculum cambriense</name>
    <dbReference type="NCBI Taxonomy" id="184870"/>
    <lineage>
        <taxon>Bacteria</taxon>
        <taxon>Bacillati</taxon>
        <taxon>Actinomycetota</taxon>
        <taxon>Actinomycetes</taxon>
        <taxon>Actinomycetales</taxon>
        <taxon>Actinomycetaceae</taxon>
        <taxon>Varibaculum</taxon>
    </lineage>
</organism>
<gene>
    <name evidence="2" type="ORF">L0M99_01560</name>
</gene>
<dbReference type="InterPro" id="IPR050249">
    <property type="entry name" value="Pseudomonas-type_ThrB"/>
</dbReference>
<reference evidence="2" key="1">
    <citation type="submission" date="2022-01" db="EMBL/GenBank/DDBJ databases">
        <title>Collection of gut derived symbiotic bacterial strains cultured from healthy donors.</title>
        <authorList>
            <person name="Lin H."/>
            <person name="Kohout C."/>
            <person name="Waligurski E."/>
            <person name="Pamer E.G."/>
        </authorList>
    </citation>
    <scope>NUCLEOTIDE SEQUENCE</scope>
    <source>
        <strain evidence="2">DFI.7.46</strain>
    </source>
</reference>
<dbReference type="InterPro" id="IPR011009">
    <property type="entry name" value="Kinase-like_dom_sf"/>
</dbReference>